<evidence type="ECO:0000313" key="4">
    <source>
        <dbReference type="Proteomes" id="UP001165080"/>
    </source>
</evidence>
<dbReference type="InterPro" id="IPR028939">
    <property type="entry name" value="P5C_Rdtase_cat_N"/>
</dbReference>
<reference evidence="3 4" key="1">
    <citation type="journal article" date="2023" name="Commun. Biol.">
        <title>Reorganization of the ancestral sex-determining regions during the evolution of trioecy in Pleodorina starrii.</title>
        <authorList>
            <person name="Takahashi K."/>
            <person name="Suzuki S."/>
            <person name="Kawai-Toyooka H."/>
            <person name="Yamamoto K."/>
            <person name="Hamaji T."/>
            <person name="Ootsuki R."/>
            <person name="Yamaguchi H."/>
            <person name="Kawachi M."/>
            <person name="Higashiyama T."/>
            <person name="Nozaki H."/>
        </authorList>
    </citation>
    <scope>NUCLEOTIDE SEQUENCE [LARGE SCALE GENOMIC DNA]</scope>
    <source>
        <strain evidence="3 4">NIES-4479</strain>
    </source>
</reference>
<protein>
    <recommendedName>
        <fullName evidence="2">Pyrroline-5-carboxylate reductase catalytic N-terminal domain-containing protein</fullName>
    </recommendedName>
</protein>
<feature type="domain" description="Pyrroline-5-carboxylate reductase catalytic N-terminal" evidence="2">
    <location>
        <begin position="4"/>
        <end position="96"/>
    </location>
</feature>
<dbReference type="AlphaFoldDB" id="A0A9W6BH19"/>
<dbReference type="InterPro" id="IPR036291">
    <property type="entry name" value="NAD(P)-bd_dom_sf"/>
</dbReference>
<dbReference type="PANTHER" id="PTHR14239">
    <property type="entry name" value="DUDULIN-RELATED"/>
    <property type="match status" value="1"/>
</dbReference>
<accession>A0A9W6BH19</accession>
<evidence type="ECO:0000313" key="3">
    <source>
        <dbReference type="EMBL" id="GLC51351.1"/>
    </source>
</evidence>
<dbReference type="OrthoDB" id="550646at2759"/>
<keyword evidence="4" id="KW-1185">Reference proteome</keyword>
<dbReference type="InterPro" id="IPR051267">
    <property type="entry name" value="STEAP_metalloreductase"/>
</dbReference>
<dbReference type="GO" id="GO:0016491">
    <property type="term" value="F:oxidoreductase activity"/>
    <property type="evidence" value="ECO:0007669"/>
    <property type="project" value="UniProtKB-KW"/>
</dbReference>
<evidence type="ECO:0000259" key="2">
    <source>
        <dbReference type="Pfam" id="PF03807"/>
    </source>
</evidence>
<organism evidence="3 4">
    <name type="scientific">Pleodorina starrii</name>
    <dbReference type="NCBI Taxonomy" id="330485"/>
    <lineage>
        <taxon>Eukaryota</taxon>
        <taxon>Viridiplantae</taxon>
        <taxon>Chlorophyta</taxon>
        <taxon>core chlorophytes</taxon>
        <taxon>Chlorophyceae</taxon>
        <taxon>CS clade</taxon>
        <taxon>Chlamydomonadales</taxon>
        <taxon>Volvocaceae</taxon>
        <taxon>Pleodorina</taxon>
    </lineage>
</organism>
<dbReference type="EMBL" id="BRXU01000004">
    <property type="protein sequence ID" value="GLC51351.1"/>
    <property type="molecule type" value="Genomic_DNA"/>
</dbReference>
<dbReference type="Pfam" id="PF03807">
    <property type="entry name" value="F420_oxidored"/>
    <property type="match status" value="1"/>
</dbReference>
<dbReference type="Proteomes" id="UP001165080">
    <property type="component" value="Unassembled WGS sequence"/>
</dbReference>
<comment type="caution">
    <text evidence="3">The sequence shown here is derived from an EMBL/GenBank/DDBJ whole genome shotgun (WGS) entry which is preliminary data.</text>
</comment>
<evidence type="ECO:0000256" key="1">
    <source>
        <dbReference type="ARBA" id="ARBA00023002"/>
    </source>
</evidence>
<gene>
    <name evidence="3" type="primary">PLEST004646</name>
    <name evidence="3" type="ORF">PLESTB_000493000</name>
</gene>
<sequence>MTIKIGIIGAGNVGQTLGKIIAKKHPVIYGVRNTAKYSSLTKAENTSVLSVPEAVKASDVVILAVPGSNDDAGIQAIASSLGADVKGKVLIDATNPLTPYPGLEVRWTGKSGGEVLADALPDTHVFKAFNTIGTNHMAQADGSSLCGEQLSMMFAGGPGGRDLAEEVIGATGFRPEYLGPIRYARNLEAVAELWIHLAVPGVGTAEKWGRDFHFQVMRKGG</sequence>
<dbReference type="Gene3D" id="3.40.50.720">
    <property type="entry name" value="NAD(P)-binding Rossmann-like Domain"/>
    <property type="match status" value="1"/>
</dbReference>
<proteinExistence type="predicted"/>
<dbReference type="SUPFAM" id="SSF51735">
    <property type="entry name" value="NAD(P)-binding Rossmann-fold domains"/>
    <property type="match status" value="1"/>
</dbReference>
<name>A0A9W6BH19_9CHLO</name>
<keyword evidence="1" id="KW-0560">Oxidoreductase</keyword>